<accession>A0A6C0IS95</accession>
<proteinExistence type="predicted"/>
<evidence type="ECO:0000313" key="1">
    <source>
        <dbReference type="EMBL" id="QHT96091.1"/>
    </source>
</evidence>
<sequence length="83" mass="9974">MNFQVGDKIYKIQNKEIDTSVIYVIDEIILDDSEANWHDGYNMEYTALVKNQNTGEEEIILLYYSSHIRHFYEKYAIKVEEYK</sequence>
<protein>
    <submittedName>
        <fullName evidence="1">Uncharacterized protein</fullName>
    </submittedName>
</protein>
<organism evidence="1">
    <name type="scientific">viral metagenome</name>
    <dbReference type="NCBI Taxonomy" id="1070528"/>
    <lineage>
        <taxon>unclassified sequences</taxon>
        <taxon>metagenomes</taxon>
        <taxon>organismal metagenomes</taxon>
    </lineage>
</organism>
<dbReference type="AlphaFoldDB" id="A0A6C0IS95"/>
<name>A0A6C0IS95_9ZZZZ</name>
<dbReference type="EMBL" id="MN740252">
    <property type="protein sequence ID" value="QHT96091.1"/>
    <property type="molecule type" value="Genomic_DNA"/>
</dbReference>
<reference evidence="1" key="1">
    <citation type="journal article" date="2020" name="Nature">
        <title>Giant virus diversity and host interactions through global metagenomics.</title>
        <authorList>
            <person name="Schulz F."/>
            <person name="Roux S."/>
            <person name="Paez-Espino D."/>
            <person name="Jungbluth S."/>
            <person name="Walsh D.A."/>
            <person name="Denef V.J."/>
            <person name="McMahon K.D."/>
            <person name="Konstantinidis K.T."/>
            <person name="Eloe-Fadrosh E.A."/>
            <person name="Kyrpides N.C."/>
            <person name="Woyke T."/>
        </authorList>
    </citation>
    <scope>NUCLEOTIDE SEQUENCE</scope>
    <source>
        <strain evidence="1">GVMAG-M-3300024301-20</strain>
    </source>
</reference>